<keyword evidence="1" id="KW-0575">Peroxidase</keyword>
<gene>
    <name evidence="4" type="ORF">METZ01_LOCUS257931</name>
</gene>
<dbReference type="PANTHER" id="PTHR10430">
    <property type="entry name" value="PEROXIREDOXIN"/>
    <property type="match status" value="1"/>
</dbReference>
<accession>A0A382J0Z7</accession>
<name>A0A382J0Z7_9ZZZZ</name>
<dbReference type="Pfam" id="PF08534">
    <property type="entry name" value="Redoxin"/>
    <property type="match status" value="1"/>
</dbReference>
<evidence type="ECO:0000256" key="1">
    <source>
        <dbReference type="ARBA" id="ARBA00022559"/>
    </source>
</evidence>
<dbReference type="GO" id="GO:0005737">
    <property type="term" value="C:cytoplasm"/>
    <property type="evidence" value="ECO:0007669"/>
    <property type="project" value="TreeGrafter"/>
</dbReference>
<evidence type="ECO:0000259" key="3">
    <source>
        <dbReference type="PROSITE" id="PS51352"/>
    </source>
</evidence>
<organism evidence="4">
    <name type="scientific">marine metagenome</name>
    <dbReference type="NCBI Taxonomy" id="408172"/>
    <lineage>
        <taxon>unclassified sequences</taxon>
        <taxon>metagenomes</taxon>
        <taxon>ecological metagenomes</taxon>
    </lineage>
</organism>
<dbReference type="PROSITE" id="PS51352">
    <property type="entry name" value="THIOREDOXIN_2"/>
    <property type="match status" value="1"/>
</dbReference>
<dbReference type="InterPro" id="IPR036249">
    <property type="entry name" value="Thioredoxin-like_sf"/>
</dbReference>
<reference evidence="4" key="1">
    <citation type="submission" date="2018-05" db="EMBL/GenBank/DDBJ databases">
        <authorList>
            <person name="Lanie J.A."/>
            <person name="Ng W.-L."/>
            <person name="Kazmierczak K.M."/>
            <person name="Andrzejewski T.M."/>
            <person name="Davidsen T.M."/>
            <person name="Wayne K.J."/>
            <person name="Tettelin H."/>
            <person name="Glass J.I."/>
            <person name="Rusch D."/>
            <person name="Podicherti R."/>
            <person name="Tsui H.-C.T."/>
            <person name="Winkler M.E."/>
        </authorList>
    </citation>
    <scope>NUCLEOTIDE SEQUENCE</scope>
</reference>
<keyword evidence="2" id="KW-0560">Oxidoreductase</keyword>
<dbReference type="InterPro" id="IPR013766">
    <property type="entry name" value="Thioredoxin_domain"/>
</dbReference>
<dbReference type="InterPro" id="IPR013740">
    <property type="entry name" value="Redoxin"/>
</dbReference>
<dbReference type="GO" id="GO:0045454">
    <property type="term" value="P:cell redox homeostasis"/>
    <property type="evidence" value="ECO:0007669"/>
    <property type="project" value="TreeGrafter"/>
</dbReference>
<dbReference type="AlphaFoldDB" id="A0A382J0Z7"/>
<feature type="domain" description="Thioredoxin" evidence="3">
    <location>
        <begin position="1"/>
        <end position="173"/>
    </location>
</feature>
<dbReference type="InterPro" id="IPR037944">
    <property type="entry name" value="PRX5-like"/>
</dbReference>
<protein>
    <recommendedName>
        <fullName evidence="3">Thioredoxin domain-containing protein</fullName>
    </recommendedName>
</protein>
<proteinExistence type="predicted"/>
<dbReference type="GO" id="GO:0034599">
    <property type="term" value="P:cellular response to oxidative stress"/>
    <property type="evidence" value="ECO:0007669"/>
    <property type="project" value="InterPro"/>
</dbReference>
<dbReference type="SUPFAM" id="SSF52833">
    <property type="entry name" value="Thioredoxin-like"/>
    <property type="match status" value="1"/>
</dbReference>
<dbReference type="GO" id="GO:0042744">
    <property type="term" value="P:hydrogen peroxide catabolic process"/>
    <property type="evidence" value="ECO:0007669"/>
    <property type="project" value="TreeGrafter"/>
</dbReference>
<dbReference type="Gene3D" id="3.40.30.10">
    <property type="entry name" value="Glutaredoxin"/>
    <property type="match status" value="1"/>
</dbReference>
<dbReference type="EMBL" id="UINC01070715">
    <property type="protein sequence ID" value="SVC05077.1"/>
    <property type="molecule type" value="Genomic_DNA"/>
</dbReference>
<sequence>MGKLLAPKATFKTRVQVNDNYDWKELTTDQIFANKRVVVVSLPGAFTPTCTTFQLPGFDAKYGEFKQLGIDEVYCASVNDSFVMNAWFRQLQIQNVKPIPDGNGDFTRKMGFLCEKKPNGFGERSWRYVIVVNNGEIERIFEEDGFEDNVSANYDPYVETTPEVILNYIKGGN</sequence>
<dbReference type="PANTHER" id="PTHR10430:SF16">
    <property type="entry name" value="PEROXIREDOXIN-5, MITOCHONDRIAL"/>
    <property type="match status" value="1"/>
</dbReference>
<evidence type="ECO:0000256" key="2">
    <source>
        <dbReference type="ARBA" id="ARBA00023002"/>
    </source>
</evidence>
<evidence type="ECO:0000313" key="4">
    <source>
        <dbReference type="EMBL" id="SVC05077.1"/>
    </source>
</evidence>
<dbReference type="GO" id="GO:0008379">
    <property type="term" value="F:thioredoxin peroxidase activity"/>
    <property type="evidence" value="ECO:0007669"/>
    <property type="project" value="InterPro"/>
</dbReference>
<dbReference type="CDD" id="cd03013">
    <property type="entry name" value="PRX5_like"/>
    <property type="match status" value="1"/>
</dbReference>